<feature type="domain" description="PKD/Chitinase" evidence="2">
    <location>
        <begin position="137"/>
        <end position="225"/>
    </location>
</feature>
<dbReference type="CDD" id="cd00146">
    <property type="entry name" value="PKD"/>
    <property type="match status" value="1"/>
</dbReference>
<proteinExistence type="predicted"/>
<dbReference type="InterPro" id="IPR035986">
    <property type="entry name" value="PKD_dom_sf"/>
</dbReference>
<dbReference type="KEGG" id="vta:B1190"/>
<dbReference type="PANTHER" id="PTHR46182:SF2">
    <property type="entry name" value="FI19480P1"/>
    <property type="match status" value="1"/>
</dbReference>
<dbReference type="Gene3D" id="2.60.40.10">
    <property type="entry name" value="Immunoglobulins"/>
    <property type="match status" value="3"/>
</dbReference>
<evidence type="ECO:0000313" key="3">
    <source>
        <dbReference type="EMBL" id="SON52801.1"/>
    </source>
</evidence>
<dbReference type="SUPFAM" id="SSF49299">
    <property type="entry name" value="PKD domain"/>
    <property type="match status" value="3"/>
</dbReference>
<gene>
    <name evidence="3" type="ORF">VTAP4600_B1190</name>
</gene>
<feature type="domain" description="PKD/Chitinase" evidence="2">
    <location>
        <begin position="234"/>
        <end position="318"/>
    </location>
</feature>
<dbReference type="InterPro" id="IPR013783">
    <property type="entry name" value="Ig-like_fold"/>
</dbReference>
<dbReference type="OrthoDB" id="9758386at2"/>
<keyword evidence="4" id="KW-1185">Reference proteome</keyword>
<accession>A0A2N8ZLK8</accession>
<evidence type="ECO:0000259" key="2">
    <source>
        <dbReference type="SMART" id="SM00089"/>
    </source>
</evidence>
<protein>
    <submittedName>
        <fullName evidence="3">Putative PKD domain-containing protein</fullName>
    </submittedName>
</protein>
<name>A0A2N8ZLK8_9VIBR</name>
<evidence type="ECO:0000256" key="1">
    <source>
        <dbReference type="SAM" id="SignalP"/>
    </source>
</evidence>
<dbReference type="RefSeq" id="WP_102524965.1">
    <property type="nucleotide sequence ID" value="NZ_LT960612.1"/>
</dbReference>
<dbReference type="PANTHER" id="PTHR46182">
    <property type="entry name" value="FI19480P1"/>
    <property type="match status" value="1"/>
</dbReference>
<dbReference type="InterPro" id="IPR029865">
    <property type="entry name" value="KIAA0319-like"/>
</dbReference>
<organism evidence="3 4">
    <name type="scientific">Vibrio tapetis subsp. tapetis</name>
    <dbReference type="NCBI Taxonomy" id="1671868"/>
    <lineage>
        <taxon>Bacteria</taxon>
        <taxon>Pseudomonadati</taxon>
        <taxon>Pseudomonadota</taxon>
        <taxon>Gammaproteobacteria</taxon>
        <taxon>Vibrionales</taxon>
        <taxon>Vibrionaceae</taxon>
        <taxon>Vibrio</taxon>
    </lineage>
</organism>
<dbReference type="AlphaFoldDB" id="A0A2N8ZLK8"/>
<feature type="signal peptide" evidence="1">
    <location>
        <begin position="1"/>
        <end position="18"/>
    </location>
</feature>
<feature type="domain" description="PKD/Chitinase" evidence="2">
    <location>
        <begin position="35"/>
        <end position="128"/>
    </location>
</feature>
<sequence>MKTSLKWILISFAIPALAACNGGGSDANKDVDATKNQVPIAVAGQDQNVAFGSLVKLDGKNSTDKDKQLLTYKWSLKAKPAGSAATLSATDVVAPQFTPDKAGTYVVSLMVNDGKVDSKAVDVTIVVAPKAINSLPVVNAGADKTHAIGSPVSITATATDADNDALTYAWSIQTQAANSTPTLTNGDTKTVTLNANTQGDYTLQLSVSDGKDTVKDSVTVTLEPANVAPVAKAGADQTVAKTAVVNLDGSGSSDANNDAILYEWAFVSKPANSVANLTGANTATPSFTADLVGEYVVSLTASDGHLKSTASNVKVTVTEAVKNELKIVFHDRDPALNVLPYVFEPITINKTFADPKPATYKIASFSLEAVGQDYTLKEVTAWGLMGVVQPIIKGVVEGQVIKAGETVEIELLSPLTGGQQAMLSFSVIIAEDISNYMVAATYLFTTN</sequence>
<dbReference type="Pfam" id="PF22352">
    <property type="entry name" value="K319L-like_PKD"/>
    <property type="match status" value="3"/>
</dbReference>
<dbReference type="Proteomes" id="UP000235828">
    <property type="component" value="Chromosome B"/>
</dbReference>
<keyword evidence="1" id="KW-0732">Signal</keyword>
<dbReference type="GO" id="GO:0016020">
    <property type="term" value="C:membrane"/>
    <property type="evidence" value="ECO:0007669"/>
    <property type="project" value="TreeGrafter"/>
</dbReference>
<dbReference type="EMBL" id="LT960612">
    <property type="protein sequence ID" value="SON52801.1"/>
    <property type="molecule type" value="Genomic_DNA"/>
</dbReference>
<dbReference type="GO" id="GO:0031410">
    <property type="term" value="C:cytoplasmic vesicle"/>
    <property type="evidence" value="ECO:0007669"/>
    <property type="project" value="TreeGrafter"/>
</dbReference>
<reference evidence="3 4" key="1">
    <citation type="submission" date="2017-10" db="EMBL/GenBank/DDBJ databases">
        <authorList>
            <person name="Banno H."/>
            <person name="Chua N.-H."/>
        </authorList>
    </citation>
    <scope>NUCLEOTIDE SEQUENCE [LARGE SCALE GENOMIC DNA]</scope>
    <source>
        <strain evidence="3">Vibrio tapetis CECT4600</strain>
    </source>
</reference>
<dbReference type="PROSITE" id="PS51257">
    <property type="entry name" value="PROKAR_LIPOPROTEIN"/>
    <property type="match status" value="1"/>
</dbReference>
<evidence type="ECO:0000313" key="4">
    <source>
        <dbReference type="Proteomes" id="UP000235828"/>
    </source>
</evidence>
<dbReference type="SMART" id="SM00089">
    <property type="entry name" value="PKD"/>
    <property type="match status" value="3"/>
</dbReference>
<feature type="chain" id="PRO_5014692669" evidence="1">
    <location>
        <begin position="19"/>
        <end position="447"/>
    </location>
</feature>
<dbReference type="InterPro" id="IPR022409">
    <property type="entry name" value="PKD/Chitinase_dom"/>
</dbReference>